<comment type="similarity">
    <text evidence="3">Belongs to the VAM6/VPS39 family.</text>
</comment>
<dbReference type="InterPro" id="IPR001180">
    <property type="entry name" value="CNH_dom"/>
</dbReference>
<organism evidence="7 8">
    <name type="scientific">Lipomyces starkeyi NRRL Y-11557</name>
    <dbReference type="NCBI Taxonomy" id="675824"/>
    <lineage>
        <taxon>Eukaryota</taxon>
        <taxon>Fungi</taxon>
        <taxon>Dikarya</taxon>
        <taxon>Ascomycota</taxon>
        <taxon>Saccharomycotina</taxon>
        <taxon>Lipomycetes</taxon>
        <taxon>Lipomycetales</taxon>
        <taxon>Lipomycetaceae</taxon>
        <taxon>Lipomyces</taxon>
    </lineage>
</organism>
<dbReference type="GO" id="GO:0006886">
    <property type="term" value="P:intracellular protein transport"/>
    <property type="evidence" value="ECO:0007669"/>
    <property type="project" value="UniProtKB-UniRule"/>
</dbReference>
<evidence type="ECO:0000313" key="8">
    <source>
        <dbReference type="Proteomes" id="UP000094385"/>
    </source>
</evidence>
<dbReference type="PANTHER" id="PTHR12894:SF49">
    <property type="entry name" value="VAM6_VPS39-LIKE PROTEIN"/>
    <property type="match status" value="1"/>
</dbReference>
<comment type="subcellular location">
    <subcellularLocation>
        <location evidence="1">Endomembrane system</location>
        <topology evidence="1">Peripheral membrane protein</topology>
    </subcellularLocation>
</comment>
<dbReference type="InterPro" id="IPR011047">
    <property type="entry name" value="Quinoprotein_ADH-like_sf"/>
</dbReference>
<keyword evidence="8" id="KW-1185">Reference proteome</keyword>
<accession>A0A1E3PXE4</accession>
<keyword evidence="2" id="KW-0472">Membrane</keyword>
<evidence type="ECO:0000256" key="3">
    <source>
        <dbReference type="ARBA" id="ARBA00038201"/>
    </source>
</evidence>
<feature type="compositionally biased region" description="Low complexity" evidence="5">
    <location>
        <begin position="942"/>
        <end position="954"/>
    </location>
</feature>
<dbReference type="GO" id="GO:0012505">
    <property type="term" value="C:endomembrane system"/>
    <property type="evidence" value="ECO:0007669"/>
    <property type="project" value="UniProtKB-SubCell"/>
</dbReference>
<dbReference type="EMBL" id="KV454301">
    <property type="protein sequence ID" value="ODQ70113.1"/>
    <property type="molecule type" value="Genomic_DNA"/>
</dbReference>
<dbReference type="InterPro" id="IPR032914">
    <property type="entry name" value="Vam6/VPS39/TRAP1"/>
</dbReference>
<dbReference type="PROSITE" id="PS50219">
    <property type="entry name" value="CNH"/>
    <property type="match status" value="1"/>
</dbReference>
<evidence type="ECO:0000259" key="6">
    <source>
        <dbReference type="PROSITE" id="PS50219"/>
    </source>
</evidence>
<reference evidence="7 8" key="1">
    <citation type="journal article" date="2016" name="Proc. Natl. Acad. Sci. U.S.A.">
        <title>Comparative genomics of biotechnologically important yeasts.</title>
        <authorList>
            <person name="Riley R."/>
            <person name="Haridas S."/>
            <person name="Wolfe K.H."/>
            <person name="Lopes M.R."/>
            <person name="Hittinger C.T."/>
            <person name="Goeker M."/>
            <person name="Salamov A.A."/>
            <person name="Wisecaver J.H."/>
            <person name="Long T.M."/>
            <person name="Calvey C.H."/>
            <person name="Aerts A.L."/>
            <person name="Barry K.W."/>
            <person name="Choi C."/>
            <person name="Clum A."/>
            <person name="Coughlan A.Y."/>
            <person name="Deshpande S."/>
            <person name="Douglass A.P."/>
            <person name="Hanson S.J."/>
            <person name="Klenk H.-P."/>
            <person name="LaButti K.M."/>
            <person name="Lapidus A."/>
            <person name="Lindquist E.A."/>
            <person name="Lipzen A.M."/>
            <person name="Meier-Kolthoff J.P."/>
            <person name="Ohm R.A."/>
            <person name="Otillar R.P."/>
            <person name="Pangilinan J.L."/>
            <person name="Peng Y."/>
            <person name="Rokas A."/>
            <person name="Rosa C.A."/>
            <person name="Scheuner C."/>
            <person name="Sibirny A.A."/>
            <person name="Slot J.C."/>
            <person name="Stielow J.B."/>
            <person name="Sun H."/>
            <person name="Kurtzman C.P."/>
            <person name="Blackwell M."/>
            <person name="Grigoriev I.V."/>
            <person name="Jeffries T.W."/>
        </authorList>
    </citation>
    <scope>NUCLEOTIDE SEQUENCE [LARGE SCALE GENOMIC DNA]</scope>
    <source>
        <strain evidence="7 8">NRRL Y-11557</strain>
    </source>
</reference>
<dbReference type="GO" id="GO:0000329">
    <property type="term" value="C:fungal-type vacuole membrane"/>
    <property type="evidence" value="ECO:0007669"/>
    <property type="project" value="TreeGrafter"/>
</dbReference>
<proteinExistence type="inferred from homology"/>
<dbReference type="InterPro" id="IPR000547">
    <property type="entry name" value="Clathrin_H-chain/VPS_repeat"/>
</dbReference>
<name>A0A1E3PXE4_LIPST</name>
<dbReference type="InterPro" id="IPR019453">
    <property type="entry name" value="VPS39/TGFA1_Znf"/>
</dbReference>
<evidence type="ECO:0000256" key="1">
    <source>
        <dbReference type="ARBA" id="ARBA00004184"/>
    </source>
</evidence>
<dbReference type="Pfam" id="PF00780">
    <property type="entry name" value="CNH"/>
    <property type="match status" value="1"/>
</dbReference>
<evidence type="ECO:0000256" key="5">
    <source>
        <dbReference type="SAM" id="MobiDB-lite"/>
    </source>
</evidence>
<feature type="domain" description="CNH" evidence="6">
    <location>
        <begin position="16"/>
        <end position="345"/>
    </location>
</feature>
<gene>
    <name evidence="7" type="ORF">LIPSTDRAFT_6208</name>
</gene>
<sequence>MLRAFAPVPVVELSSKERIQSIFASRDKLYVGLASGALKVYSVPPSTGSSSAPDRGTPAPAKLLTTIDQFAKRAIEQLAVLEEARVLVALSDSYVYLYDLDTYVLQERLHRTKGAFVLATSSDLDFYKPFATPSSDGMLPKPLAADIQGTISRLVVSAKKKLHCYEWQGGELIGSREIAIPERPRSLTFIRPDKVLCGMVVEYFLVDLSSSTVSSVFAAGRPVGPLNGAIAGVAANIGDITSSASASARRQGCALAALLPEDDSVLLVNEFSSAFLSAETGEFMTKKKPIKWKDVPAMLGYTYPYIVSIAANSKRLEVRSPKTYTLLQSINFPALSHLHDGKYPFVASSRQIWQLGIKSFEEQVRILVDQDQLDEAISLVEGLDDIFVADRTNMLRELKMMKAEELFKRLKFQLSMIMFSEVSAPPERVLSLYPAVIAGDVAPKNDDDDEQPPAENGHDGDESQSEPASPAKSNGTSGNIAGVPKVVERVNGNSASGIDHADRASVASTNPDVQRQRDFEFFDRFLRPSILSSKTSSNGVILKNTSSTADTMSLAGSLVNFLSIGKNYKIAAPSDIGSVSDFGAPESLDGKTLNKAVRCLLIYLIDTRRKIARLAAVESGTITQEDLELVSSEKMTSITFGADLTREATVVDTALLRCYMLINPQLVGPLVRLPNHCDKEVVRQQLLSHGMCSELVDFYYTKTLHRDALELLKELGESKKMSELSGPEPIVQYLQKLGNEHLNLVFEFATGPIRMDEQYGIDIFMANTLEAESLSRTLVVKYLAPISRILTIKYLEHLVFVLGDLSPDFHNELALAYLEDIKTNAQLYALDDEMLQRPLDKLLKLLRESKQYKPEKILGIIPRDSSLFLEAKAILFSRIGEHKRALEIYVFSMKDYNKAQEYCLNIYDTDAPNSKSVFHTLLELYLRPPGIRVGNGYTVSSRISSSRRSSNSSSTYNLSASPPLAPSAFQHVRKSSSSSSLSSMPPPASVPQVGYELPPMNLEAALDLLSNHGSRVSAIDALELLPSDIKMASLGPFLEAHLRATNASVTRDRLYASLLKTELVRTQQLLVDLRSKNVVISDTRVCPVCVKRLGNSVISVFPNRAVVHYGCAKQYRETLKQ</sequence>
<evidence type="ECO:0000256" key="2">
    <source>
        <dbReference type="ARBA" id="ARBA00023136"/>
    </source>
</evidence>
<dbReference type="PROSITE" id="PS50236">
    <property type="entry name" value="CHCR"/>
    <property type="match status" value="1"/>
</dbReference>
<dbReference type="Pfam" id="PF10366">
    <property type="entry name" value="Vps39_1"/>
    <property type="match status" value="1"/>
</dbReference>
<dbReference type="SUPFAM" id="SSF50998">
    <property type="entry name" value="Quinoprotein alcohol dehydrogenase-like"/>
    <property type="match status" value="1"/>
</dbReference>
<feature type="repeat" description="CHCR" evidence="4">
    <location>
        <begin position="766"/>
        <end position="930"/>
    </location>
</feature>
<feature type="compositionally biased region" description="Polar residues" evidence="5">
    <location>
        <begin position="465"/>
        <end position="479"/>
    </location>
</feature>
<dbReference type="GO" id="GO:0006914">
    <property type="term" value="P:autophagy"/>
    <property type="evidence" value="ECO:0007669"/>
    <property type="project" value="TreeGrafter"/>
</dbReference>
<dbReference type="OrthoDB" id="5325112at2759"/>
<dbReference type="STRING" id="675824.A0A1E3PXE4"/>
<dbReference type="Pfam" id="PF10367">
    <property type="entry name" value="zf-Vps39_C"/>
    <property type="match status" value="1"/>
</dbReference>
<protein>
    <recommendedName>
        <fullName evidence="6">CNH domain-containing protein</fullName>
    </recommendedName>
</protein>
<dbReference type="GO" id="GO:0034058">
    <property type="term" value="P:endosomal vesicle fusion"/>
    <property type="evidence" value="ECO:0007669"/>
    <property type="project" value="TreeGrafter"/>
</dbReference>
<feature type="region of interest" description="Disordered" evidence="5">
    <location>
        <begin position="441"/>
        <end position="483"/>
    </location>
</feature>
<evidence type="ECO:0000313" key="7">
    <source>
        <dbReference type="EMBL" id="ODQ70113.1"/>
    </source>
</evidence>
<dbReference type="AlphaFoldDB" id="A0A1E3PXE4"/>
<evidence type="ECO:0000256" key="4">
    <source>
        <dbReference type="PROSITE-ProRule" id="PRU01006"/>
    </source>
</evidence>
<dbReference type="PANTHER" id="PTHR12894">
    <property type="entry name" value="CNH DOMAIN CONTAINING"/>
    <property type="match status" value="1"/>
</dbReference>
<feature type="region of interest" description="Disordered" evidence="5">
    <location>
        <begin position="975"/>
        <end position="994"/>
    </location>
</feature>
<feature type="region of interest" description="Disordered" evidence="5">
    <location>
        <begin position="942"/>
        <end position="961"/>
    </location>
</feature>
<dbReference type="InterPro" id="IPR019452">
    <property type="entry name" value="VPS39/TGF_beta_rcpt-assoc_1"/>
</dbReference>
<dbReference type="Proteomes" id="UP000094385">
    <property type="component" value="Unassembled WGS sequence"/>
</dbReference>